<feature type="non-terminal residue" evidence="1">
    <location>
        <position position="1"/>
    </location>
</feature>
<evidence type="ECO:0000313" key="1">
    <source>
        <dbReference type="EMBL" id="KKK74554.1"/>
    </source>
</evidence>
<accession>A0A0F9A7M1</accession>
<proteinExistence type="predicted"/>
<protein>
    <submittedName>
        <fullName evidence="1">Uncharacterized protein</fullName>
    </submittedName>
</protein>
<reference evidence="1" key="1">
    <citation type="journal article" date="2015" name="Nature">
        <title>Complex archaea that bridge the gap between prokaryotes and eukaryotes.</title>
        <authorList>
            <person name="Spang A."/>
            <person name="Saw J.H."/>
            <person name="Jorgensen S.L."/>
            <person name="Zaremba-Niedzwiedzka K."/>
            <person name="Martijn J."/>
            <person name="Lind A.E."/>
            <person name="van Eijk R."/>
            <person name="Schleper C."/>
            <person name="Guy L."/>
            <person name="Ettema T.J."/>
        </authorList>
    </citation>
    <scope>NUCLEOTIDE SEQUENCE</scope>
</reference>
<organism evidence="1">
    <name type="scientific">marine sediment metagenome</name>
    <dbReference type="NCBI Taxonomy" id="412755"/>
    <lineage>
        <taxon>unclassified sequences</taxon>
        <taxon>metagenomes</taxon>
        <taxon>ecological metagenomes</taxon>
    </lineage>
</organism>
<dbReference type="AlphaFoldDB" id="A0A0F9A7M1"/>
<sequence>FDTNRVNDFFEYSSKFDDKKNISSSYKDVIFDRAAEIGSSVAGTSENAILLENIIKDPYSQMTKNMVFTLVHGILDFTKVFGESSPITSRYFASFTQGHFDNPKSTIQTLIDTLGRYRAEITLEKSNITKSQKDQKFVSDEIRQKQYLLDKRQTALISAENILKNNITKFSKSQRPFNYNDIYQSLDSAFKKDSANLLKIDLKSNNPFISQLIIDFSNNKVFLTLHRDIVRFEETLKAQKKDSFDQLIINEIARLSTKTDEKIMSEKDEFSINLHTLENASSYLVLNLNEIAKVESKQILNTLLNDWNPKHPDLDRESLPVYDFETYQKLPKEQKEFCLVVYVPTLISNQTPVSMRANSIYVIAKGLDKILQKYESYENTEDAKSFFKDF</sequence>
<name>A0A0F9A7M1_9ZZZZ</name>
<feature type="non-terminal residue" evidence="1">
    <location>
        <position position="390"/>
    </location>
</feature>
<dbReference type="EMBL" id="LAZR01056264">
    <property type="protein sequence ID" value="KKK74554.1"/>
    <property type="molecule type" value="Genomic_DNA"/>
</dbReference>
<comment type="caution">
    <text evidence="1">The sequence shown here is derived from an EMBL/GenBank/DDBJ whole genome shotgun (WGS) entry which is preliminary data.</text>
</comment>
<gene>
    <name evidence="1" type="ORF">LCGC14_2882610</name>
</gene>